<evidence type="ECO:0000256" key="3">
    <source>
        <dbReference type="ARBA" id="ARBA00022630"/>
    </source>
</evidence>
<evidence type="ECO:0000256" key="1">
    <source>
        <dbReference type="ARBA" id="ARBA00001974"/>
    </source>
</evidence>
<dbReference type="SUPFAM" id="SSF54373">
    <property type="entry name" value="FAD-linked reductases, C-terminal domain"/>
    <property type="match status" value="1"/>
</dbReference>
<dbReference type="OrthoDB" id="2219495at2759"/>
<keyword evidence="4" id="KW-0274">FAD</keyword>
<protein>
    <recommendedName>
        <fullName evidence="6">FAD dependent oxidoreductase domain-containing protein</fullName>
    </recommendedName>
</protein>
<dbReference type="GO" id="GO:0051698">
    <property type="term" value="F:saccharopine oxidase activity"/>
    <property type="evidence" value="ECO:0007669"/>
    <property type="project" value="TreeGrafter"/>
</dbReference>
<reference evidence="7 8" key="1">
    <citation type="submission" date="2017-03" db="EMBL/GenBank/DDBJ databases">
        <title>Genomes of endolithic fungi from Antarctica.</title>
        <authorList>
            <person name="Coleine C."/>
            <person name="Masonjones S."/>
            <person name="Stajich J.E."/>
        </authorList>
    </citation>
    <scope>NUCLEOTIDE SEQUENCE [LARGE SCALE GENOMIC DNA]</scope>
    <source>
        <strain evidence="7 8">CCFEE 6315</strain>
    </source>
</reference>
<evidence type="ECO:0000256" key="2">
    <source>
        <dbReference type="ARBA" id="ARBA00010989"/>
    </source>
</evidence>
<dbReference type="AlphaFoldDB" id="A0A4U0U038"/>
<accession>A0A4U0U038</accession>
<evidence type="ECO:0000256" key="5">
    <source>
        <dbReference type="ARBA" id="ARBA00023002"/>
    </source>
</evidence>
<keyword evidence="3" id="KW-0285">Flavoprotein</keyword>
<comment type="caution">
    <text evidence="7">The sequence shown here is derived from an EMBL/GenBank/DDBJ whole genome shotgun (WGS) entry which is preliminary data.</text>
</comment>
<name>A0A4U0U038_9PEZI</name>
<dbReference type="GO" id="GO:0008115">
    <property type="term" value="F:sarcosine oxidase activity"/>
    <property type="evidence" value="ECO:0007669"/>
    <property type="project" value="TreeGrafter"/>
</dbReference>
<gene>
    <name evidence="7" type="ORF">B0A50_04205</name>
</gene>
<dbReference type="InterPro" id="IPR006076">
    <property type="entry name" value="FAD-dep_OxRdtase"/>
</dbReference>
<dbReference type="Gene3D" id="3.30.9.10">
    <property type="entry name" value="D-Amino Acid Oxidase, subunit A, domain 2"/>
    <property type="match status" value="1"/>
</dbReference>
<dbReference type="Gene3D" id="3.50.50.60">
    <property type="entry name" value="FAD/NAD(P)-binding domain"/>
    <property type="match status" value="1"/>
</dbReference>
<comment type="similarity">
    <text evidence="2">Belongs to the MSOX/MTOX family.</text>
</comment>
<organism evidence="7 8">
    <name type="scientific">Salinomyces thailandicus</name>
    <dbReference type="NCBI Taxonomy" id="706561"/>
    <lineage>
        <taxon>Eukaryota</taxon>
        <taxon>Fungi</taxon>
        <taxon>Dikarya</taxon>
        <taxon>Ascomycota</taxon>
        <taxon>Pezizomycotina</taxon>
        <taxon>Dothideomycetes</taxon>
        <taxon>Dothideomycetidae</taxon>
        <taxon>Mycosphaerellales</taxon>
        <taxon>Teratosphaeriaceae</taxon>
        <taxon>Salinomyces</taxon>
    </lineage>
</organism>
<dbReference type="Proteomes" id="UP000308549">
    <property type="component" value="Unassembled WGS sequence"/>
</dbReference>
<evidence type="ECO:0000259" key="6">
    <source>
        <dbReference type="Pfam" id="PF01266"/>
    </source>
</evidence>
<evidence type="ECO:0000256" key="4">
    <source>
        <dbReference type="ARBA" id="ARBA00022827"/>
    </source>
</evidence>
<dbReference type="InterPro" id="IPR045170">
    <property type="entry name" value="MTOX"/>
</dbReference>
<keyword evidence="5" id="KW-0560">Oxidoreductase</keyword>
<dbReference type="Pfam" id="PF01266">
    <property type="entry name" value="DAO"/>
    <property type="match status" value="1"/>
</dbReference>
<sequence length="446" mass="49121">MANHIGPTSTSILIIGCGTWGSSTALHLARRGYRNVTVLDPYEVPSAISAGNDVNKIKGYARADSFSGNEDHETYVSSRLVAESTKAWETDPVFSPYYHDTGHVIAASKPEHIEDLRVREGADKPESGFLALRTAVDFRSTMPKGVLTGEFPSWKGWHKKTGCGWVHARKALTSAAMEAQRMGVKLITGSPAGDVKALIIEEGDVKGARTADGAEHRADRTILCAGATAPQLLDLKGQLRPTAWTLAHIKMTPEEVKLYKDLPVLFNVERGFFLEPDEDNHELKICDEHPGYCNWTSPSQDGGRNTSVPFARHQIPTVSEEGVSQFLRECMPHLADRPFAFARICWCADTPNRAFLICQHPEYTSLTLGIGGSGHGFKDIPVIGGYIADCLEGKLDPRMARTWRWRPETAVGRDWHDVQGRMGGSDSVLNFANVKEDEWTSIAPRL</sequence>
<evidence type="ECO:0000313" key="8">
    <source>
        <dbReference type="Proteomes" id="UP000308549"/>
    </source>
</evidence>
<proteinExistence type="inferred from homology"/>
<dbReference type="SUPFAM" id="SSF51905">
    <property type="entry name" value="FAD/NAD(P)-binding domain"/>
    <property type="match status" value="1"/>
</dbReference>
<evidence type="ECO:0000313" key="7">
    <source>
        <dbReference type="EMBL" id="TKA28233.1"/>
    </source>
</evidence>
<keyword evidence="8" id="KW-1185">Reference proteome</keyword>
<comment type="cofactor">
    <cofactor evidence="1">
        <name>FAD</name>
        <dbReference type="ChEBI" id="CHEBI:57692"/>
    </cofactor>
</comment>
<dbReference type="PANTHER" id="PTHR10961">
    <property type="entry name" value="PEROXISOMAL SARCOSINE OXIDASE"/>
    <property type="match status" value="1"/>
</dbReference>
<dbReference type="EMBL" id="NAJL01000019">
    <property type="protein sequence ID" value="TKA28233.1"/>
    <property type="molecule type" value="Genomic_DNA"/>
</dbReference>
<dbReference type="InterPro" id="IPR036188">
    <property type="entry name" value="FAD/NAD-bd_sf"/>
</dbReference>
<feature type="domain" description="FAD dependent oxidoreductase" evidence="6">
    <location>
        <begin position="12"/>
        <end position="389"/>
    </location>
</feature>
<dbReference type="PANTHER" id="PTHR10961:SF24">
    <property type="entry name" value="HYPOTHETICAL FRUCTOSYL AMINE:OXYGEN OXIDOREDUCTASE (EUROFUNG)"/>
    <property type="match status" value="1"/>
</dbReference>
<dbReference type="GO" id="GO:0050660">
    <property type="term" value="F:flavin adenine dinucleotide binding"/>
    <property type="evidence" value="ECO:0007669"/>
    <property type="project" value="InterPro"/>
</dbReference>